<evidence type="ECO:0000256" key="2">
    <source>
        <dbReference type="ARBA" id="ARBA00007131"/>
    </source>
</evidence>
<dbReference type="Pfam" id="PF02780">
    <property type="entry name" value="Transketolase_C"/>
    <property type="match status" value="1"/>
</dbReference>
<protein>
    <submittedName>
        <fullName evidence="5">Transketolase family protein</fullName>
    </submittedName>
</protein>
<gene>
    <name evidence="5" type="ORF">GPL26_15255</name>
</gene>
<dbReference type="InterPro" id="IPR029061">
    <property type="entry name" value="THDP-binding"/>
</dbReference>
<comment type="similarity">
    <text evidence="2">Belongs to the transketolase family.</text>
</comment>
<dbReference type="CDD" id="cd07033">
    <property type="entry name" value="TPP_PYR_DXS_TK_like"/>
    <property type="match status" value="1"/>
</dbReference>
<dbReference type="SUPFAM" id="SSF52922">
    <property type="entry name" value="TK C-terminal domain-like"/>
    <property type="match status" value="1"/>
</dbReference>
<evidence type="ECO:0000256" key="3">
    <source>
        <dbReference type="ARBA" id="ARBA00023052"/>
    </source>
</evidence>
<comment type="cofactor">
    <cofactor evidence="1">
        <name>thiamine diphosphate</name>
        <dbReference type="ChEBI" id="CHEBI:58937"/>
    </cofactor>
</comment>
<accession>A0AA41K7A0</accession>
<keyword evidence="3" id="KW-0786">Thiamine pyrophosphate</keyword>
<evidence type="ECO:0000313" key="6">
    <source>
        <dbReference type="Proteomes" id="UP000708338"/>
    </source>
</evidence>
<feature type="domain" description="Transketolase-like pyrimidine-binding" evidence="4">
    <location>
        <begin position="58"/>
        <end position="221"/>
    </location>
</feature>
<evidence type="ECO:0000256" key="1">
    <source>
        <dbReference type="ARBA" id="ARBA00001964"/>
    </source>
</evidence>
<dbReference type="EMBL" id="WQPS01000017">
    <property type="protein sequence ID" value="MBT9810984.1"/>
    <property type="molecule type" value="Genomic_DNA"/>
</dbReference>
<dbReference type="InterPro" id="IPR009014">
    <property type="entry name" value="Transketo_C/PFOR_II"/>
</dbReference>
<dbReference type="FunFam" id="3.40.50.970:FF:000129">
    <property type="entry name" value="Transketolase"/>
    <property type="match status" value="1"/>
</dbReference>
<dbReference type="Gene3D" id="3.40.50.970">
    <property type="match status" value="1"/>
</dbReference>
<dbReference type="Pfam" id="PF02779">
    <property type="entry name" value="Transket_pyr"/>
    <property type="match status" value="1"/>
</dbReference>
<dbReference type="InterPro" id="IPR033248">
    <property type="entry name" value="Transketolase_C"/>
</dbReference>
<dbReference type="SUPFAM" id="SSF52518">
    <property type="entry name" value="Thiamin diphosphate-binding fold (THDP-binding)"/>
    <property type="match status" value="1"/>
</dbReference>
<dbReference type="PANTHER" id="PTHR43825:SF1">
    <property type="entry name" value="TRANSKETOLASE-LIKE PYRIMIDINE-BINDING DOMAIN-CONTAINING PROTEIN"/>
    <property type="match status" value="1"/>
</dbReference>
<evidence type="ECO:0000313" key="5">
    <source>
        <dbReference type="EMBL" id="MBT9810984.1"/>
    </source>
</evidence>
<dbReference type="InterPro" id="IPR051157">
    <property type="entry name" value="PDH/Transketolase"/>
</dbReference>
<proteinExistence type="inferred from homology"/>
<dbReference type="Gene3D" id="3.40.50.920">
    <property type="match status" value="1"/>
</dbReference>
<organism evidence="5 6">
    <name type="scientific">Enterocloster citroniae</name>
    <dbReference type="NCBI Taxonomy" id="358743"/>
    <lineage>
        <taxon>Bacteria</taxon>
        <taxon>Bacillati</taxon>
        <taxon>Bacillota</taxon>
        <taxon>Clostridia</taxon>
        <taxon>Lachnospirales</taxon>
        <taxon>Lachnospiraceae</taxon>
        <taxon>Enterocloster</taxon>
    </lineage>
</organism>
<dbReference type="AlphaFoldDB" id="A0AA41K7A0"/>
<name>A0AA41K7A0_9FIRM</name>
<dbReference type="PANTHER" id="PTHR43825">
    <property type="entry name" value="PYRUVATE DEHYDROGENASE E1 COMPONENT"/>
    <property type="match status" value="1"/>
</dbReference>
<sequence length="370" mass="40401">MPHSQRKGRIFYGAQHWLACRFPFPGGYGTGHCPGRCCAMQGKECDIMSKTTNFSLRLSGRSVIGDTLHEIGAADSRLFVCTPDIGGALKSFRDDFPERYIDTGITEQNVIGLAAGLALEGNIPVVMGMIPFLSMRACEQVRTDVCYQNLPVRIIGTGGGLTSGGGSTHNAMEDISIMKTFVNMTVLSIGDPNLIRDALYIGMEYPGPMYIRLAQGKSDTVIYEKGSVSLSIGKGIVARDGRDLTIFVHGELIVDALSAARMLEEQGIQARVVDMVSIKPLDDELVLRCIKETQNILVLEDHLMYGGLASSIADLICDRQVFPRQFRRMGIPQVYAGFGSGPQLREKYHYDSRSCFQAALEMVKGPDGAN</sequence>
<comment type="caution">
    <text evidence="5">The sequence shown here is derived from an EMBL/GenBank/DDBJ whole genome shotgun (WGS) entry which is preliminary data.</text>
</comment>
<reference evidence="5" key="1">
    <citation type="journal article" date="2021" name="Gut Microbes">
        <title>A synthetic consortium of 100 gut commensals modulates the composition and function in a colon model of the microbiome of elderly subjects.</title>
        <authorList>
            <person name="Perez M."/>
            <person name="Ntemiri A."/>
            <person name="Tan H."/>
            <person name="Harris H.M.B."/>
            <person name="Roager H.M."/>
            <person name="Ribiere C."/>
            <person name="O'Toole P.W."/>
        </authorList>
    </citation>
    <scope>NUCLEOTIDE SEQUENCE</scope>
    <source>
        <strain evidence="5">MCC335</strain>
    </source>
</reference>
<dbReference type="InterPro" id="IPR005475">
    <property type="entry name" value="Transketolase-like_Pyr-bd"/>
</dbReference>
<dbReference type="SMART" id="SM00861">
    <property type="entry name" value="Transket_pyr"/>
    <property type="match status" value="1"/>
</dbReference>
<dbReference type="Proteomes" id="UP000708338">
    <property type="component" value="Unassembled WGS sequence"/>
</dbReference>
<evidence type="ECO:0000259" key="4">
    <source>
        <dbReference type="SMART" id="SM00861"/>
    </source>
</evidence>